<dbReference type="InterPro" id="IPR002011">
    <property type="entry name" value="Tyr_kinase_rcpt_2_CS"/>
</dbReference>
<feature type="region of interest" description="Disordered" evidence="18">
    <location>
        <begin position="426"/>
        <end position="452"/>
    </location>
</feature>
<keyword evidence="11" id="KW-0829">Tyrosine-protein kinase</keyword>
<dbReference type="Gene3D" id="1.10.510.10">
    <property type="entry name" value="Transferase(Phosphotransferase) domain 1"/>
    <property type="match status" value="1"/>
</dbReference>
<dbReference type="Pfam" id="PF07679">
    <property type="entry name" value="I-set"/>
    <property type="match status" value="2"/>
</dbReference>
<dbReference type="SMART" id="SM00219">
    <property type="entry name" value="TyrKc"/>
    <property type="match status" value="1"/>
</dbReference>
<comment type="similarity">
    <text evidence="17">Belongs to the protein kinase superfamily. Tyr protein kinase family. Insulin receptor subfamily.</text>
</comment>
<dbReference type="GO" id="GO:0004714">
    <property type="term" value="F:transmembrane receptor protein tyrosine kinase activity"/>
    <property type="evidence" value="ECO:0000318"/>
    <property type="project" value="GO_Central"/>
</dbReference>
<dbReference type="EC" id="2.7.10.1" evidence="17"/>
<feature type="transmembrane region" description="Helical" evidence="19">
    <location>
        <begin position="878"/>
        <end position="895"/>
    </location>
</feature>
<keyword evidence="3" id="KW-0808">Transferase</keyword>
<dbReference type="FunFam" id="3.30.200.20:FF:000698">
    <property type="entry name" value="Myoblast growth factor receptor egl-15"/>
    <property type="match status" value="1"/>
</dbReference>
<name>A0A2A6B247_PRIPA</name>
<feature type="transmembrane region" description="Helical" evidence="19">
    <location>
        <begin position="708"/>
        <end position="733"/>
    </location>
</feature>
<dbReference type="GO" id="GO:0043235">
    <property type="term" value="C:receptor complex"/>
    <property type="evidence" value="ECO:0000318"/>
    <property type="project" value="GO_Central"/>
</dbReference>
<reference evidence="21" key="2">
    <citation type="submission" date="2022-06" db="UniProtKB">
        <authorList>
            <consortium name="EnsemblMetazoa"/>
        </authorList>
    </citation>
    <scope>IDENTIFICATION</scope>
    <source>
        <strain evidence="21">PS312</strain>
    </source>
</reference>
<dbReference type="PANTHER" id="PTHR24416">
    <property type="entry name" value="TYROSINE-PROTEIN KINASE RECEPTOR"/>
    <property type="match status" value="1"/>
</dbReference>
<evidence type="ECO:0000256" key="18">
    <source>
        <dbReference type="SAM" id="MobiDB-lite"/>
    </source>
</evidence>
<keyword evidence="12" id="KW-1015">Disulfide bond</keyword>
<keyword evidence="14" id="KW-0325">Glycoprotein</keyword>
<dbReference type="InterPro" id="IPR020635">
    <property type="entry name" value="Tyr_kinase_cat_dom"/>
</dbReference>
<evidence type="ECO:0000256" key="5">
    <source>
        <dbReference type="ARBA" id="ARBA00022729"/>
    </source>
</evidence>
<gene>
    <name evidence="21" type="primary">WBGene00278198</name>
</gene>
<feature type="compositionally biased region" description="Low complexity" evidence="18">
    <location>
        <begin position="1206"/>
        <end position="1218"/>
    </location>
</feature>
<keyword evidence="22" id="KW-1185">Reference proteome</keyword>
<dbReference type="GO" id="GO:0008543">
    <property type="term" value="P:fibroblast growth factor receptor signaling pathway"/>
    <property type="evidence" value="ECO:0000318"/>
    <property type="project" value="GO_Central"/>
</dbReference>
<evidence type="ECO:0000256" key="3">
    <source>
        <dbReference type="ARBA" id="ARBA00022679"/>
    </source>
</evidence>
<keyword evidence="7" id="KW-0418">Kinase</keyword>
<feature type="compositionally biased region" description="Basic and acidic residues" evidence="18">
    <location>
        <begin position="1284"/>
        <end position="1295"/>
    </location>
</feature>
<dbReference type="SMART" id="SM00409">
    <property type="entry name" value="IG"/>
    <property type="match status" value="3"/>
</dbReference>
<keyword evidence="5 20" id="KW-0732">Signal</keyword>
<evidence type="ECO:0000256" key="13">
    <source>
        <dbReference type="ARBA" id="ARBA00023170"/>
    </source>
</evidence>
<dbReference type="FunFam" id="2.60.40.10:FF:001641">
    <property type="entry name" value="Myoblast growth factor receptor egl-15"/>
    <property type="match status" value="2"/>
</dbReference>
<dbReference type="OrthoDB" id="5984265at2759"/>
<dbReference type="InterPro" id="IPR008266">
    <property type="entry name" value="Tyr_kinase_AS"/>
</dbReference>
<dbReference type="InterPro" id="IPR007110">
    <property type="entry name" value="Ig-like_dom"/>
</dbReference>
<keyword evidence="15" id="KW-0393">Immunoglobulin domain</keyword>
<sequence>MYFSVTLPFLLLFLSVSSYEYEDGEFNGAVIEGAPRFKSAVKLDHTIYLGDRVRLRCSAIGQPKPNVFWYRNQEYLTEEKMKKFGRIDEDHNHMHINIKRIEAQDQGDWSCLVGNRHGNISRIFKLDIIDLCDQYLAPEIPARYVLLECICFWKFTNEVLRRDINYTIATETVCRPYEHRIKYHARKPFAAIPCLNPPCPEFSETSVESSEAEEEDSSRRRPSSSTLSPLPSSPNPPLAEGHVVASVQSAVRRAVSTPQKREQEELPQGDDPSIARRAVDDFVPISHDEPSQSTDLIVHDYVKEQSQTAEEHHASTHWREKMPERKKNLHDMLNRKHPKSTARSTSEPLVIDEDPLKMLNLISRQGIDLVSITLSKLFTGEGRARVERAMINWKNLTEMERRERALTLIRESRTFKDAEYDIESDAMDEESYETEDNNRRNQHPKIKLDKATKTKLGPERDRILDDPKKRVPPYFVEELDDFKSIVSPAGRTIKMSCRAGGVPSPMYIWYKDEILLYASSTRSTGAEFKVRGHYLELEDVTESDQGLYRCAVFNSKGEIHRRFNISVVARMRSPPIIVPNILMNQTVNVNDTATFKCKVISDLIPHIIWLKIEQTSEGYYHYYNESAKQYMFNYTETEKMQNAYITSMGQESTLELRDVQMTDQGLYACVTGNSMGKVMANASLTVNEFMAVNILTGVEKQPPKWGSYWLWGLFLFFFSVLLALILVAILMMLQQKQMKKAPARRRLMIVARKRDKSDDPKMYVGDLPSSYAVQIIEKDANGHEMKKRPRLNSDLTSFEDFEVETDPEWEIDRERPQLGEGAFGVVWKGVYKKKNDIGNSHDTPVAVKRLKEHAHQKELVDLFSEAQMFKIIGRHENVLGLVGCCTGAGPLFVVLELCEQGNLRDFLRAHRPKEEKESLSAMVSSPEDAEYLQPKKKVYECVIKDLTQRHLVDWAWQVAKGMKYMSSLKIIHRDLAARNVLVTGNFIMKISDFGLSRDVYSANYYRRKGNGRLPIKWMALEALDSHVYTVESDVWSFGILLWEIMTLGGTPYPTIAMPQLYSCLKDGYRMESPHNCPDEIYNLMVCCWQEKIENRPSFDTIVDYFDWMLTESHRAEISTDDGTTTHETTIDSETDKGDDFSDSSDGTIETDPNGAQRRVSRKSKMRPLSAPVLLPSEPAHEICDDDDDNCDWVPGSPPPPVQTFVRPSISTTRASSARSPPPPPIPLRSGSTKRRDDNDELESLIGNRGRGDGRDSAIGSPSGIDIAHENPSNYPDLNGSSSLRSRDYMNVDDNKSSPFQPRKPVAPSRFTFNTVQPKYNPDNKAATFNGEGSANLGFIPSPMTTRTTNSASCVSIISESSGRGGSSAASSAEGLGGISEFCQITYERPPLKRQVSSFDEKKDPYF</sequence>
<dbReference type="PROSITE" id="PS00239">
    <property type="entry name" value="RECEPTOR_TYR_KIN_II"/>
    <property type="match status" value="1"/>
</dbReference>
<evidence type="ECO:0000256" key="2">
    <source>
        <dbReference type="ARBA" id="ARBA00022553"/>
    </source>
</evidence>
<evidence type="ECO:0000256" key="19">
    <source>
        <dbReference type="SAM" id="Phobius"/>
    </source>
</evidence>
<protein>
    <recommendedName>
        <fullName evidence="17">Tyrosine-protein kinase receptor</fullName>
        <ecNumber evidence="17">2.7.10.1</ecNumber>
    </recommendedName>
</protein>
<dbReference type="Pfam" id="PF07714">
    <property type="entry name" value="PK_Tyr_Ser-Thr"/>
    <property type="match status" value="1"/>
</dbReference>
<dbReference type="InterPro" id="IPR036179">
    <property type="entry name" value="Ig-like_dom_sf"/>
</dbReference>
<dbReference type="PROSITE" id="PS50835">
    <property type="entry name" value="IG_LIKE"/>
    <property type="match status" value="3"/>
</dbReference>
<keyword evidence="13 17" id="KW-0675">Receptor</keyword>
<dbReference type="SMART" id="SM00408">
    <property type="entry name" value="IGc2"/>
    <property type="match status" value="3"/>
</dbReference>
<evidence type="ECO:0000256" key="8">
    <source>
        <dbReference type="ARBA" id="ARBA00022840"/>
    </source>
</evidence>
<dbReference type="Gene3D" id="2.60.40.10">
    <property type="entry name" value="Immunoglobulins"/>
    <property type="match status" value="3"/>
</dbReference>
<feature type="compositionally biased region" description="Polar residues" evidence="18">
    <location>
        <begin position="1270"/>
        <end position="1283"/>
    </location>
</feature>
<reference evidence="22" key="1">
    <citation type="journal article" date="2008" name="Nat. Genet.">
        <title>The Pristionchus pacificus genome provides a unique perspective on nematode lifestyle and parasitism.</title>
        <authorList>
            <person name="Dieterich C."/>
            <person name="Clifton S.W."/>
            <person name="Schuster L.N."/>
            <person name="Chinwalla A."/>
            <person name="Delehaunty K."/>
            <person name="Dinkelacker I."/>
            <person name="Fulton L."/>
            <person name="Fulton R."/>
            <person name="Godfrey J."/>
            <person name="Minx P."/>
            <person name="Mitreva M."/>
            <person name="Roeseler W."/>
            <person name="Tian H."/>
            <person name="Witte H."/>
            <person name="Yang S.P."/>
            <person name="Wilson R.K."/>
            <person name="Sommer R.J."/>
        </authorList>
    </citation>
    <scope>NUCLEOTIDE SEQUENCE [LARGE SCALE GENOMIC DNA]</scope>
    <source>
        <strain evidence="22">PS312</strain>
    </source>
</reference>
<keyword evidence="10 19" id="KW-0472">Membrane</keyword>
<dbReference type="InterPro" id="IPR003598">
    <property type="entry name" value="Ig_sub2"/>
</dbReference>
<evidence type="ECO:0000256" key="12">
    <source>
        <dbReference type="ARBA" id="ARBA00023157"/>
    </source>
</evidence>
<evidence type="ECO:0000256" key="7">
    <source>
        <dbReference type="ARBA" id="ARBA00022777"/>
    </source>
</evidence>
<keyword evidence="4 17" id="KW-0812">Transmembrane</keyword>
<dbReference type="Gene3D" id="3.30.200.20">
    <property type="entry name" value="Phosphorylase Kinase, domain 1"/>
    <property type="match status" value="1"/>
</dbReference>
<dbReference type="InterPro" id="IPR050122">
    <property type="entry name" value="RTK"/>
</dbReference>
<dbReference type="FunFam" id="2.60.40.10:FF:001689">
    <property type="entry name" value="Myoblast growth factor receptor egl-15"/>
    <property type="match status" value="1"/>
</dbReference>
<dbReference type="InterPro" id="IPR001245">
    <property type="entry name" value="Ser-Thr/Tyr_kinase_cat_dom"/>
</dbReference>
<proteinExistence type="inferred from homology"/>
<feature type="compositionally biased region" description="Low complexity" evidence="18">
    <location>
        <begin position="243"/>
        <end position="256"/>
    </location>
</feature>
<keyword evidence="6" id="KW-0547">Nucleotide-binding</keyword>
<evidence type="ECO:0000313" key="22">
    <source>
        <dbReference type="Proteomes" id="UP000005239"/>
    </source>
</evidence>
<evidence type="ECO:0000256" key="20">
    <source>
        <dbReference type="SAM" id="SignalP"/>
    </source>
</evidence>
<evidence type="ECO:0000313" key="21">
    <source>
        <dbReference type="EnsemblMetazoa" id="PPA39829.1"/>
    </source>
</evidence>
<dbReference type="InterPro" id="IPR011009">
    <property type="entry name" value="Kinase-like_dom_sf"/>
</dbReference>
<comment type="subcellular location">
    <subcellularLocation>
        <location evidence="1">Membrane</location>
        <topology evidence="1">Single-pass membrane protein</topology>
    </subcellularLocation>
</comment>
<dbReference type="PRINTS" id="PR00109">
    <property type="entry name" value="TYRKINASE"/>
</dbReference>
<accession>A0A2A6B247</accession>
<dbReference type="InterPro" id="IPR013098">
    <property type="entry name" value="Ig_I-set"/>
</dbReference>
<dbReference type="Proteomes" id="UP000005239">
    <property type="component" value="Unassembled WGS sequence"/>
</dbReference>
<evidence type="ECO:0000256" key="6">
    <source>
        <dbReference type="ARBA" id="ARBA00022741"/>
    </source>
</evidence>
<evidence type="ECO:0000256" key="16">
    <source>
        <dbReference type="ARBA" id="ARBA00051243"/>
    </source>
</evidence>
<dbReference type="GO" id="GO:0009653">
    <property type="term" value="P:anatomical structure morphogenesis"/>
    <property type="evidence" value="ECO:0007669"/>
    <property type="project" value="UniProtKB-ARBA"/>
</dbReference>
<dbReference type="PROSITE" id="PS00107">
    <property type="entry name" value="PROTEIN_KINASE_ATP"/>
    <property type="match status" value="1"/>
</dbReference>
<comment type="catalytic activity">
    <reaction evidence="16 17">
        <text>L-tyrosyl-[protein] + ATP = O-phospho-L-tyrosyl-[protein] + ADP + H(+)</text>
        <dbReference type="Rhea" id="RHEA:10596"/>
        <dbReference type="Rhea" id="RHEA-COMP:10136"/>
        <dbReference type="Rhea" id="RHEA-COMP:20101"/>
        <dbReference type="ChEBI" id="CHEBI:15378"/>
        <dbReference type="ChEBI" id="CHEBI:30616"/>
        <dbReference type="ChEBI" id="CHEBI:46858"/>
        <dbReference type="ChEBI" id="CHEBI:61978"/>
        <dbReference type="ChEBI" id="CHEBI:456216"/>
        <dbReference type="EC" id="2.7.10.1"/>
    </reaction>
</comment>
<dbReference type="GO" id="GO:0008284">
    <property type="term" value="P:positive regulation of cell population proliferation"/>
    <property type="evidence" value="ECO:0000318"/>
    <property type="project" value="GO_Central"/>
</dbReference>
<dbReference type="InterPro" id="IPR000719">
    <property type="entry name" value="Prot_kinase_dom"/>
</dbReference>
<organism evidence="21 22">
    <name type="scientific">Pristionchus pacificus</name>
    <name type="common">Parasitic nematode worm</name>
    <dbReference type="NCBI Taxonomy" id="54126"/>
    <lineage>
        <taxon>Eukaryota</taxon>
        <taxon>Metazoa</taxon>
        <taxon>Ecdysozoa</taxon>
        <taxon>Nematoda</taxon>
        <taxon>Chromadorea</taxon>
        <taxon>Rhabditida</taxon>
        <taxon>Rhabditina</taxon>
        <taxon>Diplogasteromorpha</taxon>
        <taxon>Diplogasteroidea</taxon>
        <taxon>Neodiplogasteridae</taxon>
        <taxon>Pristionchus</taxon>
    </lineage>
</organism>
<feature type="chain" id="PRO_5043601813" description="Tyrosine-protein kinase receptor" evidence="20">
    <location>
        <begin position="19"/>
        <end position="1406"/>
    </location>
</feature>
<dbReference type="InterPro" id="IPR017441">
    <property type="entry name" value="Protein_kinase_ATP_BS"/>
</dbReference>
<evidence type="ECO:0000256" key="17">
    <source>
        <dbReference type="RuleBase" id="RU000312"/>
    </source>
</evidence>
<dbReference type="InterPro" id="IPR013783">
    <property type="entry name" value="Ig-like_fold"/>
</dbReference>
<dbReference type="GO" id="GO:0043410">
    <property type="term" value="P:positive regulation of MAPK cascade"/>
    <property type="evidence" value="ECO:0000318"/>
    <property type="project" value="GO_Central"/>
</dbReference>
<keyword evidence="8" id="KW-0067">ATP-binding</keyword>
<evidence type="ECO:0000256" key="15">
    <source>
        <dbReference type="ARBA" id="ARBA00023319"/>
    </source>
</evidence>
<dbReference type="SUPFAM" id="SSF48726">
    <property type="entry name" value="Immunoglobulin"/>
    <property type="match status" value="3"/>
</dbReference>
<dbReference type="PANTHER" id="PTHR24416:SF550">
    <property type="entry name" value="FIBROBLAST GROWTH FACTOR RECEPTOR HOMOLOG 1-RELATED"/>
    <property type="match status" value="1"/>
</dbReference>
<keyword evidence="2 17" id="KW-0597">Phosphoprotein</keyword>
<feature type="signal peptide" evidence="20">
    <location>
        <begin position="1"/>
        <end position="18"/>
    </location>
</feature>
<dbReference type="SUPFAM" id="SSF56112">
    <property type="entry name" value="Protein kinase-like (PK-like)"/>
    <property type="match status" value="1"/>
</dbReference>
<dbReference type="InterPro" id="IPR003599">
    <property type="entry name" value="Ig_sub"/>
</dbReference>
<evidence type="ECO:0000256" key="1">
    <source>
        <dbReference type="ARBA" id="ARBA00004167"/>
    </source>
</evidence>
<evidence type="ECO:0000256" key="14">
    <source>
        <dbReference type="ARBA" id="ARBA00023180"/>
    </source>
</evidence>
<dbReference type="PROSITE" id="PS50011">
    <property type="entry name" value="PROTEIN_KINASE_DOM"/>
    <property type="match status" value="1"/>
</dbReference>
<dbReference type="GO" id="GO:0005524">
    <property type="term" value="F:ATP binding"/>
    <property type="evidence" value="ECO:0007669"/>
    <property type="project" value="UniProtKB-UniRule"/>
</dbReference>
<keyword evidence="9 19" id="KW-1133">Transmembrane helix</keyword>
<evidence type="ECO:0000256" key="4">
    <source>
        <dbReference type="ARBA" id="ARBA00022692"/>
    </source>
</evidence>
<dbReference type="GO" id="GO:0005886">
    <property type="term" value="C:plasma membrane"/>
    <property type="evidence" value="ECO:0000318"/>
    <property type="project" value="GO_Central"/>
</dbReference>
<evidence type="ECO:0000256" key="10">
    <source>
        <dbReference type="ARBA" id="ARBA00023136"/>
    </source>
</evidence>
<dbReference type="Pfam" id="PF13927">
    <property type="entry name" value="Ig_3"/>
    <property type="match status" value="1"/>
</dbReference>
<dbReference type="EnsemblMetazoa" id="PPA39829.1">
    <property type="protein sequence ID" value="PPA39829.1"/>
    <property type="gene ID" value="WBGene00278198"/>
</dbReference>
<dbReference type="FunFam" id="1.10.510.10:FF:000089">
    <property type="entry name" value="Tyrosine-protein kinase receptor TYRO3"/>
    <property type="match status" value="1"/>
</dbReference>
<evidence type="ECO:0000256" key="11">
    <source>
        <dbReference type="ARBA" id="ARBA00023137"/>
    </source>
</evidence>
<feature type="compositionally biased region" description="Acidic residues" evidence="18">
    <location>
        <begin position="426"/>
        <end position="435"/>
    </location>
</feature>
<feature type="region of interest" description="Disordered" evidence="18">
    <location>
        <begin position="1117"/>
        <end position="1307"/>
    </location>
</feature>
<dbReference type="PROSITE" id="PS00109">
    <property type="entry name" value="PROTEIN_KINASE_TYR"/>
    <property type="match status" value="1"/>
</dbReference>
<evidence type="ECO:0000256" key="9">
    <source>
        <dbReference type="ARBA" id="ARBA00022989"/>
    </source>
</evidence>
<accession>A0A8R1UY42</accession>
<feature type="region of interest" description="Disordered" evidence="18">
    <location>
        <begin position="203"/>
        <end position="275"/>
    </location>
</feature>